<dbReference type="Proteomes" id="UP001610563">
    <property type="component" value="Unassembled WGS sequence"/>
</dbReference>
<proteinExistence type="predicted"/>
<evidence type="ECO:0000313" key="2">
    <source>
        <dbReference type="EMBL" id="KAL2782520.1"/>
    </source>
</evidence>
<gene>
    <name evidence="2" type="ORF">BJX66DRAFT_320532</name>
</gene>
<organism evidence="2 3">
    <name type="scientific">Aspergillus keveii</name>
    <dbReference type="NCBI Taxonomy" id="714993"/>
    <lineage>
        <taxon>Eukaryota</taxon>
        <taxon>Fungi</taxon>
        <taxon>Dikarya</taxon>
        <taxon>Ascomycota</taxon>
        <taxon>Pezizomycotina</taxon>
        <taxon>Eurotiomycetes</taxon>
        <taxon>Eurotiomycetidae</taxon>
        <taxon>Eurotiales</taxon>
        <taxon>Aspergillaceae</taxon>
        <taxon>Aspergillus</taxon>
        <taxon>Aspergillus subgen. Nidulantes</taxon>
    </lineage>
</organism>
<accession>A0ABR4FH16</accession>
<evidence type="ECO:0000256" key="1">
    <source>
        <dbReference type="SAM" id="MobiDB-lite"/>
    </source>
</evidence>
<comment type="caution">
    <text evidence="2">The sequence shown here is derived from an EMBL/GenBank/DDBJ whole genome shotgun (WGS) entry which is preliminary data.</text>
</comment>
<protein>
    <submittedName>
        <fullName evidence="2">Uncharacterized protein</fullName>
    </submittedName>
</protein>
<feature type="region of interest" description="Disordered" evidence="1">
    <location>
        <begin position="1"/>
        <end position="28"/>
    </location>
</feature>
<sequence length="262" mass="30448">MMDIKSILNPSEDTDDRRAPSCASGRQVDEVERHIPSFYRPRLLPWPNRYDCAAWRHTHASIHTNRPICPLHHPLGETFLSYRDPFEDAVIAFLVLRVQPTNHRQVLRSVLGADHFEEKWQRTPYLRSGYWRDCLDCQQYVAFRSRLIHLYQGVSWRRNRTLPRHVHVLIPPPRRMVGKERVSLPVLVRVRSQDACLSGSATFQGVKSDWKHSKIRIGDDYLYLFQEIELRGAGFCRLQIQMKPSGVLILNGLISSLDGDAE</sequence>
<reference evidence="2 3" key="1">
    <citation type="submission" date="2024-07" db="EMBL/GenBank/DDBJ databases">
        <title>Section-level genome sequencing and comparative genomics of Aspergillus sections Usti and Cavernicolus.</title>
        <authorList>
            <consortium name="Lawrence Berkeley National Laboratory"/>
            <person name="Nybo J.L."/>
            <person name="Vesth T.C."/>
            <person name="Theobald S."/>
            <person name="Frisvad J.C."/>
            <person name="Larsen T.O."/>
            <person name="Kjaerboelling I."/>
            <person name="Rothschild-Mancinelli K."/>
            <person name="Lyhne E.K."/>
            <person name="Kogle M.E."/>
            <person name="Barry K."/>
            <person name="Clum A."/>
            <person name="Na H."/>
            <person name="Ledsgaard L."/>
            <person name="Lin J."/>
            <person name="Lipzen A."/>
            <person name="Kuo A."/>
            <person name="Riley R."/>
            <person name="Mondo S."/>
            <person name="Labutti K."/>
            <person name="Haridas S."/>
            <person name="Pangalinan J."/>
            <person name="Salamov A.A."/>
            <person name="Simmons B.A."/>
            <person name="Magnuson J.K."/>
            <person name="Chen J."/>
            <person name="Drula E."/>
            <person name="Henrissat B."/>
            <person name="Wiebenga A."/>
            <person name="Lubbers R.J."/>
            <person name="Gomes A.C."/>
            <person name="Makela M.R."/>
            <person name="Stajich J."/>
            <person name="Grigoriev I.V."/>
            <person name="Mortensen U.H."/>
            <person name="De Vries R.P."/>
            <person name="Baker S.E."/>
            <person name="Andersen M.R."/>
        </authorList>
    </citation>
    <scope>NUCLEOTIDE SEQUENCE [LARGE SCALE GENOMIC DNA]</scope>
    <source>
        <strain evidence="2 3">CBS 209.92</strain>
    </source>
</reference>
<evidence type="ECO:0000313" key="3">
    <source>
        <dbReference type="Proteomes" id="UP001610563"/>
    </source>
</evidence>
<keyword evidence="3" id="KW-1185">Reference proteome</keyword>
<name>A0ABR4FH16_9EURO</name>
<dbReference type="EMBL" id="JBFTWV010000403">
    <property type="protein sequence ID" value="KAL2782520.1"/>
    <property type="molecule type" value="Genomic_DNA"/>
</dbReference>